<comment type="subcellular location">
    <subcellularLocation>
        <location evidence="7">Cell membrane</location>
    </subcellularLocation>
    <subcellularLocation>
        <location evidence="7">Bacterial flagellum basal body</location>
    </subcellularLocation>
</comment>
<evidence type="ECO:0000256" key="6">
    <source>
        <dbReference type="ARBA" id="ARBA00037937"/>
    </source>
</evidence>
<feature type="compositionally biased region" description="Polar residues" evidence="8">
    <location>
        <begin position="39"/>
        <end position="57"/>
    </location>
</feature>
<keyword evidence="4 7" id="KW-0472">Membrane</keyword>
<dbReference type="GO" id="GO:0005886">
    <property type="term" value="C:plasma membrane"/>
    <property type="evidence" value="ECO:0007669"/>
    <property type="project" value="UniProtKB-SubCell"/>
</dbReference>
<keyword evidence="9" id="KW-0732">Signal</keyword>
<evidence type="ECO:0000256" key="8">
    <source>
        <dbReference type="SAM" id="MobiDB-lite"/>
    </source>
</evidence>
<dbReference type="InterPro" id="IPR052205">
    <property type="entry name" value="FliO/MopB"/>
</dbReference>
<feature type="transmembrane region" description="Helical" evidence="7">
    <location>
        <begin position="85"/>
        <end position="103"/>
    </location>
</feature>
<keyword evidence="10" id="KW-0969">Cilium</keyword>
<proteinExistence type="inferred from homology"/>
<evidence type="ECO:0000256" key="7">
    <source>
        <dbReference type="RuleBase" id="RU362064"/>
    </source>
</evidence>
<evidence type="ECO:0000256" key="1">
    <source>
        <dbReference type="ARBA" id="ARBA00022475"/>
    </source>
</evidence>
<dbReference type="EMBL" id="CP071793">
    <property type="protein sequence ID" value="QTD52432.1"/>
    <property type="molecule type" value="Genomic_DNA"/>
</dbReference>
<feature type="chain" id="PRO_5035143966" description="Flagellar protein" evidence="9">
    <location>
        <begin position="37"/>
        <end position="189"/>
    </location>
</feature>
<evidence type="ECO:0000256" key="9">
    <source>
        <dbReference type="SAM" id="SignalP"/>
    </source>
</evidence>
<reference evidence="10" key="1">
    <citation type="submission" date="2021-03" db="EMBL/GenBank/DDBJ databases">
        <title>Acanthopleuribacteraceae sp. M133.</title>
        <authorList>
            <person name="Wang G."/>
        </authorList>
    </citation>
    <scope>NUCLEOTIDE SEQUENCE</scope>
    <source>
        <strain evidence="10">M133</strain>
    </source>
</reference>
<evidence type="ECO:0000256" key="4">
    <source>
        <dbReference type="ARBA" id="ARBA00023136"/>
    </source>
</evidence>
<evidence type="ECO:0000256" key="5">
    <source>
        <dbReference type="ARBA" id="ARBA00023143"/>
    </source>
</evidence>
<feature type="signal peptide" evidence="9">
    <location>
        <begin position="1"/>
        <end position="36"/>
    </location>
</feature>
<dbReference type="AlphaFoldDB" id="A0A8A4TTS1"/>
<dbReference type="PANTHER" id="PTHR38766">
    <property type="entry name" value="FLAGELLAR PROTEIN FLIO"/>
    <property type="match status" value="1"/>
</dbReference>
<dbReference type="GO" id="GO:0009425">
    <property type="term" value="C:bacterial-type flagellum basal body"/>
    <property type="evidence" value="ECO:0007669"/>
    <property type="project" value="UniProtKB-SubCell"/>
</dbReference>
<feature type="region of interest" description="Disordered" evidence="8">
    <location>
        <begin position="38"/>
        <end position="78"/>
    </location>
</feature>
<evidence type="ECO:0000256" key="2">
    <source>
        <dbReference type="ARBA" id="ARBA00022692"/>
    </source>
</evidence>
<keyword evidence="3 7" id="KW-1133">Transmembrane helix</keyword>
<dbReference type="KEGG" id="scor:J3U87_08160"/>
<dbReference type="NCBIfam" id="TIGR03500">
    <property type="entry name" value="FliO_TIGR"/>
    <property type="match status" value="1"/>
</dbReference>
<keyword evidence="2 7" id="KW-0812">Transmembrane</keyword>
<keyword evidence="11" id="KW-1185">Reference proteome</keyword>
<comment type="similarity">
    <text evidence="6 7">Belongs to the FliO/MopB family.</text>
</comment>
<organism evidence="10 11">
    <name type="scientific">Sulfidibacter corallicola</name>
    <dbReference type="NCBI Taxonomy" id="2818388"/>
    <lineage>
        <taxon>Bacteria</taxon>
        <taxon>Pseudomonadati</taxon>
        <taxon>Acidobacteriota</taxon>
        <taxon>Holophagae</taxon>
        <taxon>Acanthopleuribacterales</taxon>
        <taxon>Acanthopleuribacteraceae</taxon>
        <taxon>Sulfidibacter</taxon>
    </lineage>
</organism>
<dbReference type="InterPro" id="IPR022781">
    <property type="entry name" value="Flagellar_biosynth_FliO"/>
</dbReference>
<protein>
    <recommendedName>
        <fullName evidence="7">Flagellar protein</fullName>
    </recommendedName>
</protein>
<dbReference type="Proteomes" id="UP000663929">
    <property type="component" value="Chromosome"/>
</dbReference>
<keyword evidence="5 7" id="KW-0975">Bacterial flagellum</keyword>
<accession>A0A8A4TTS1</accession>
<dbReference type="RefSeq" id="WP_237382541.1">
    <property type="nucleotide sequence ID" value="NZ_CP071793.1"/>
</dbReference>
<evidence type="ECO:0000313" key="10">
    <source>
        <dbReference type="EMBL" id="QTD52432.1"/>
    </source>
</evidence>
<name>A0A8A4TTS1_SULCO</name>
<keyword evidence="1 7" id="KW-1003">Cell membrane</keyword>
<sequence length="189" mass="20781">MSMSLPSTTRGRHGWRSACRIWLCILMVFAAMSLHGQDDQTQPATTDPQPAETQPVESQPVPDYQGPTDEQPPPDWNRGDTMLEALTSLLLVLGLIVVLAFLAKKFLPRQLGGGGGGGNLKLVQTLPLGPNRFVSLIEADGKRFLLGVTEQQINLIKSMDDLTFTRELDQLESPAEAPKTVRELMEEET</sequence>
<dbReference type="PANTHER" id="PTHR38766:SF1">
    <property type="entry name" value="FLAGELLAR PROTEIN FLIO"/>
    <property type="match status" value="1"/>
</dbReference>
<gene>
    <name evidence="10" type="primary">fliO</name>
    <name evidence="10" type="ORF">J3U87_08160</name>
</gene>
<dbReference type="Pfam" id="PF04347">
    <property type="entry name" value="FliO"/>
    <property type="match status" value="1"/>
</dbReference>
<dbReference type="GO" id="GO:0044781">
    <property type="term" value="P:bacterial-type flagellum organization"/>
    <property type="evidence" value="ECO:0007669"/>
    <property type="project" value="UniProtKB-UniRule"/>
</dbReference>
<keyword evidence="10" id="KW-0966">Cell projection</keyword>
<evidence type="ECO:0000313" key="11">
    <source>
        <dbReference type="Proteomes" id="UP000663929"/>
    </source>
</evidence>
<keyword evidence="10" id="KW-0282">Flagellum</keyword>
<evidence type="ECO:0000256" key="3">
    <source>
        <dbReference type="ARBA" id="ARBA00022989"/>
    </source>
</evidence>